<protein>
    <recommendedName>
        <fullName evidence="3">Kinesin light chain</fullName>
    </recommendedName>
</protein>
<dbReference type="PANTHER" id="PTHR46082:SF11">
    <property type="entry name" value="AAA+ ATPASE DOMAIN-CONTAINING PROTEIN-RELATED"/>
    <property type="match status" value="1"/>
</dbReference>
<evidence type="ECO:0000313" key="1">
    <source>
        <dbReference type="EMBL" id="OQE68903.1"/>
    </source>
</evidence>
<evidence type="ECO:0008006" key="3">
    <source>
        <dbReference type="Google" id="ProtNLM"/>
    </source>
</evidence>
<organism evidence="1 2">
    <name type="scientific">Penicillium nalgiovense</name>
    <dbReference type="NCBI Taxonomy" id="60175"/>
    <lineage>
        <taxon>Eukaryota</taxon>
        <taxon>Fungi</taxon>
        <taxon>Dikarya</taxon>
        <taxon>Ascomycota</taxon>
        <taxon>Pezizomycotina</taxon>
        <taxon>Eurotiomycetes</taxon>
        <taxon>Eurotiomycetidae</taxon>
        <taxon>Eurotiales</taxon>
        <taxon>Aspergillaceae</taxon>
        <taxon>Penicillium</taxon>
    </lineage>
</organism>
<sequence>MSQRPSSPESLQQWATLLYRGAWYACQSGDIANARELAYKSREQRVIFGDNHEDILSSTDMLAGAYLLEGQSEEAEQLFVQVMKTRKTQLGEDHPATLTSMANLATTYRNQGRWEKAEQLFVQVLYSY</sequence>
<dbReference type="InterPro" id="IPR011990">
    <property type="entry name" value="TPR-like_helical_dom_sf"/>
</dbReference>
<accession>A0A1V6X193</accession>
<proteinExistence type="predicted"/>
<dbReference type="Gene3D" id="1.25.40.10">
    <property type="entry name" value="Tetratricopeptide repeat domain"/>
    <property type="match status" value="1"/>
</dbReference>
<dbReference type="SUPFAM" id="SSF48452">
    <property type="entry name" value="TPR-like"/>
    <property type="match status" value="1"/>
</dbReference>
<dbReference type="Pfam" id="PF13424">
    <property type="entry name" value="TPR_12"/>
    <property type="match status" value="1"/>
</dbReference>
<dbReference type="InterPro" id="IPR053137">
    <property type="entry name" value="NLR-like"/>
</dbReference>
<name>A0A1V6X193_PENNA</name>
<comment type="caution">
    <text evidence="1">The sequence shown here is derived from an EMBL/GenBank/DDBJ whole genome shotgun (WGS) entry which is preliminary data.</text>
</comment>
<dbReference type="OMA" id="HNRRYKE"/>
<dbReference type="EMBL" id="MOOB01000142">
    <property type="protein sequence ID" value="OQE68903.1"/>
    <property type="molecule type" value="Genomic_DNA"/>
</dbReference>
<dbReference type="Proteomes" id="UP000191691">
    <property type="component" value="Unassembled WGS sequence"/>
</dbReference>
<dbReference type="PANTHER" id="PTHR46082">
    <property type="entry name" value="ATP/GTP-BINDING PROTEIN-RELATED"/>
    <property type="match status" value="1"/>
</dbReference>
<gene>
    <name evidence="1" type="ORF">PENNAL_c0142G04568</name>
</gene>
<dbReference type="AlphaFoldDB" id="A0A1V6X193"/>
<reference evidence="2" key="1">
    <citation type="journal article" date="2017" name="Nat. Microbiol.">
        <title>Global analysis of biosynthetic gene clusters reveals vast potential of secondary metabolite production in Penicillium species.</title>
        <authorList>
            <person name="Nielsen J.C."/>
            <person name="Grijseels S."/>
            <person name="Prigent S."/>
            <person name="Ji B."/>
            <person name="Dainat J."/>
            <person name="Nielsen K.F."/>
            <person name="Frisvad J.C."/>
            <person name="Workman M."/>
            <person name="Nielsen J."/>
        </authorList>
    </citation>
    <scope>NUCLEOTIDE SEQUENCE [LARGE SCALE GENOMIC DNA]</scope>
    <source>
        <strain evidence="2">IBT 13039</strain>
    </source>
</reference>
<evidence type="ECO:0000313" key="2">
    <source>
        <dbReference type="Proteomes" id="UP000191691"/>
    </source>
</evidence>
<keyword evidence="2" id="KW-1185">Reference proteome</keyword>
<dbReference type="STRING" id="60175.A0A1V6X193"/>